<dbReference type="RefSeq" id="WP_144116828.1">
    <property type="nucleotide sequence ID" value="NZ_JACHGE010000002.1"/>
</dbReference>
<dbReference type="AlphaFoldDB" id="A0A5M7B4F3"/>
<gene>
    <name evidence="1" type="ORF">F2B50_11545</name>
    <name evidence="2" type="ORF">FPF71_11545</name>
</gene>
<dbReference type="EMBL" id="VWRS01000008">
    <property type="protein sequence ID" value="KAA5823338.1"/>
    <property type="molecule type" value="Genomic_DNA"/>
</dbReference>
<reference evidence="1" key="3">
    <citation type="submission" date="2019-09" db="EMBL/GenBank/DDBJ databases">
        <authorList>
            <person name="Zhang D.-C."/>
        </authorList>
    </citation>
    <scope>NUCLEOTIDE SEQUENCE</scope>
    <source>
        <strain evidence="1">RU-4-M-4</strain>
    </source>
</reference>
<name>A0A5M7B4F3_9FLAO</name>
<dbReference type="Proteomes" id="UP000322315">
    <property type="component" value="Unassembled WGS sequence"/>
</dbReference>
<evidence type="ECO:0000313" key="2">
    <source>
        <dbReference type="EMBL" id="TSJ73826.1"/>
    </source>
</evidence>
<accession>A0A5M7B4F3</accession>
<reference evidence="2 3" key="2">
    <citation type="submission" date="2019-07" db="EMBL/GenBank/DDBJ databases">
        <title>Algibacter marinivivus sp. nov., isolated from the surface of a marine red alga.</title>
        <authorList>
            <person name="Zhong X."/>
            <person name="Xu W."/>
            <person name="Zhang Y."/>
            <person name="Zhang Q."/>
            <person name="Du Z."/>
        </authorList>
    </citation>
    <scope>NUCLEOTIDE SEQUENCE [LARGE SCALE GENOMIC DNA]</scope>
    <source>
        <strain evidence="2 3">RU-4-M-4</strain>
    </source>
</reference>
<comment type="caution">
    <text evidence="1">The sequence shown here is derived from an EMBL/GenBank/DDBJ whole genome shotgun (WGS) entry which is preliminary data.</text>
</comment>
<evidence type="ECO:0000313" key="4">
    <source>
        <dbReference type="Proteomes" id="UP000322315"/>
    </source>
</evidence>
<evidence type="ECO:0000313" key="3">
    <source>
        <dbReference type="Proteomes" id="UP000315145"/>
    </source>
</evidence>
<sequence length="121" mass="13961">MKTAALIFALFLLVKPIIPVLEYAAFYDYIKNELCINQDKPELACNGKCHLKKELAKASNSETGNENSHSITAEQSIVFFQNTINYYDFVILKEQNPKISVSYNAIYKYHYMNFIFHPPLT</sequence>
<keyword evidence="3" id="KW-1185">Reference proteome</keyword>
<reference evidence="1 4" key="1">
    <citation type="journal article" date="2015" name="Int. J. Syst. Evol. Microbiol.">
        <title>Algibacter amylolyticus sp. nov., isolated from intertidal sediment.</title>
        <authorList>
            <person name="Zhang D.C."/>
            <person name="Wu J."/>
            <person name="Neuner K."/>
            <person name="Yao J."/>
            <person name="Margesin R."/>
        </authorList>
    </citation>
    <scope>NUCLEOTIDE SEQUENCE [LARGE SCALE GENOMIC DNA]</scope>
    <source>
        <strain evidence="1 4">RU-4-M-4</strain>
    </source>
</reference>
<organism evidence="1 4">
    <name type="scientific">Algibacter amylolyticus</name>
    <dbReference type="NCBI Taxonomy" id="1608400"/>
    <lineage>
        <taxon>Bacteria</taxon>
        <taxon>Pseudomonadati</taxon>
        <taxon>Bacteroidota</taxon>
        <taxon>Flavobacteriia</taxon>
        <taxon>Flavobacteriales</taxon>
        <taxon>Flavobacteriaceae</taxon>
        <taxon>Algibacter</taxon>
    </lineage>
</organism>
<protein>
    <submittedName>
        <fullName evidence="1">Uncharacterized protein</fullName>
    </submittedName>
</protein>
<evidence type="ECO:0000313" key="1">
    <source>
        <dbReference type="EMBL" id="KAA5823338.1"/>
    </source>
</evidence>
<proteinExistence type="predicted"/>
<dbReference type="EMBL" id="VMBF01000008">
    <property type="protein sequence ID" value="TSJ73826.1"/>
    <property type="molecule type" value="Genomic_DNA"/>
</dbReference>
<dbReference type="OrthoDB" id="980645at2"/>
<dbReference type="Proteomes" id="UP000315145">
    <property type="component" value="Unassembled WGS sequence"/>
</dbReference>